<dbReference type="AlphaFoldDB" id="A0A1E5UPP1"/>
<organism evidence="7 8">
    <name type="scientific">Dichanthelium oligosanthes</name>
    <dbReference type="NCBI Taxonomy" id="888268"/>
    <lineage>
        <taxon>Eukaryota</taxon>
        <taxon>Viridiplantae</taxon>
        <taxon>Streptophyta</taxon>
        <taxon>Embryophyta</taxon>
        <taxon>Tracheophyta</taxon>
        <taxon>Spermatophyta</taxon>
        <taxon>Magnoliopsida</taxon>
        <taxon>Liliopsida</taxon>
        <taxon>Poales</taxon>
        <taxon>Poaceae</taxon>
        <taxon>PACMAD clade</taxon>
        <taxon>Panicoideae</taxon>
        <taxon>Panicodae</taxon>
        <taxon>Paniceae</taxon>
        <taxon>Dichantheliinae</taxon>
        <taxon>Dichanthelium</taxon>
    </lineage>
</organism>
<evidence type="ECO:0000256" key="1">
    <source>
        <dbReference type="ARBA" id="ARBA00022485"/>
    </source>
</evidence>
<evidence type="ECO:0000256" key="5">
    <source>
        <dbReference type="ARBA" id="ARBA00023014"/>
    </source>
</evidence>
<dbReference type="STRING" id="888268.A0A1E5UPP1"/>
<reference evidence="7 8" key="1">
    <citation type="submission" date="2016-09" db="EMBL/GenBank/DDBJ databases">
        <title>The draft genome of Dichanthelium oligosanthes: A C3 panicoid grass species.</title>
        <authorList>
            <person name="Studer A.J."/>
            <person name="Schnable J.C."/>
            <person name="Brutnell T.P."/>
        </authorList>
    </citation>
    <scope>NUCLEOTIDE SEQUENCE [LARGE SCALE GENOMIC DNA]</scope>
    <source>
        <strain evidence="8">cv. Kellogg 1175</strain>
        <tissue evidence="7">Leaf</tissue>
    </source>
</reference>
<keyword evidence="3" id="KW-0479">Metal-binding</keyword>
<dbReference type="GO" id="GO:0051537">
    <property type="term" value="F:2 iron, 2 sulfur cluster binding"/>
    <property type="evidence" value="ECO:0007669"/>
    <property type="project" value="TreeGrafter"/>
</dbReference>
<dbReference type="PANTHER" id="PTHR22976">
    <property type="entry name" value="BIOTIN SYNTHASE"/>
    <property type="match status" value="1"/>
</dbReference>
<comment type="caution">
    <text evidence="7">The sequence shown here is derived from an EMBL/GenBank/DDBJ whole genome shotgun (WGS) entry which is preliminary data.</text>
</comment>
<feature type="non-terminal residue" evidence="7">
    <location>
        <position position="180"/>
    </location>
</feature>
<dbReference type="InterPro" id="IPR007197">
    <property type="entry name" value="rSAM"/>
</dbReference>
<sequence length="180" mass="20102">MMLMARSLCSRLHPPLAVAAAFSSVPYAASVSAAAVEAERTIRNGPRNDWSRPEIQAVYDSPLLDLLFHGAQVHRNVHKFKEVQQCTLLSIKTGGCSEDCSYCPQSSRYDTGLKAQKLMNKDAVLEAAKKAKEAGSTRFCMGAAWRETIGRKTNFNQILEYVKEIRYSLEYFIITIKHGI</sequence>
<dbReference type="EMBL" id="LWDX02068872">
    <property type="protein sequence ID" value="OEL14837.1"/>
    <property type="molecule type" value="Genomic_DNA"/>
</dbReference>
<gene>
    <name evidence="7" type="ORF">BAE44_0024143</name>
</gene>
<dbReference type="Gene3D" id="3.20.20.70">
    <property type="entry name" value="Aldolase class I"/>
    <property type="match status" value="1"/>
</dbReference>
<dbReference type="InterPro" id="IPR013785">
    <property type="entry name" value="Aldolase_TIM"/>
</dbReference>
<keyword evidence="8" id="KW-1185">Reference proteome</keyword>
<proteinExistence type="predicted"/>
<dbReference type="Proteomes" id="UP000095767">
    <property type="component" value="Unassembled WGS sequence"/>
</dbReference>
<dbReference type="GO" id="GO:0004076">
    <property type="term" value="F:biotin synthase activity"/>
    <property type="evidence" value="ECO:0007669"/>
    <property type="project" value="InterPro"/>
</dbReference>
<dbReference type="SUPFAM" id="SSF102114">
    <property type="entry name" value="Radical SAM enzymes"/>
    <property type="match status" value="1"/>
</dbReference>
<dbReference type="OrthoDB" id="2414104at2759"/>
<evidence type="ECO:0000259" key="6">
    <source>
        <dbReference type="PROSITE" id="PS51918"/>
    </source>
</evidence>
<keyword evidence="5" id="KW-0411">Iron-sulfur</keyword>
<dbReference type="GO" id="GO:0005739">
    <property type="term" value="C:mitochondrion"/>
    <property type="evidence" value="ECO:0007669"/>
    <property type="project" value="TreeGrafter"/>
</dbReference>
<dbReference type="GO" id="GO:0009102">
    <property type="term" value="P:biotin biosynthetic process"/>
    <property type="evidence" value="ECO:0007669"/>
    <property type="project" value="InterPro"/>
</dbReference>
<evidence type="ECO:0000313" key="7">
    <source>
        <dbReference type="EMBL" id="OEL14837.1"/>
    </source>
</evidence>
<dbReference type="PANTHER" id="PTHR22976:SF2">
    <property type="entry name" value="BIOTIN SYNTHASE, MITOCHONDRIAL"/>
    <property type="match status" value="1"/>
</dbReference>
<protein>
    <submittedName>
        <fullName evidence="7">Biotin synthase</fullName>
    </submittedName>
</protein>
<evidence type="ECO:0000313" key="8">
    <source>
        <dbReference type="Proteomes" id="UP000095767"/>
    </source>
</evidence>
<keyword evidence="2" id="KW-0949">S-adenosyl-L-methionine</keyword>
<feature type="domain" description="Radical SAM core" evidence="6">
    <location>
        <begin position="81"/>
        <end position="180"/>
    </location>
</feature>
<dbReference type="PROSITE" id="PS51918">
    <property type="entry name" value="RADICAL_SAM"/>
    <property type="match status" value="1"/>
</dbReference>
<accession>A0A1E5UPP1</accession>
<dbReference type="GO" id="GO:0051539">
    <property type="term" value="F:4 iron, 4 sulfur cluster binding"/>
    <property type="evidence" value="ECO:0007669"/>
    <property type="project" value="UniProtKB-KW"/>
</dbReference>
<keyword evidence="1" id="KW-0004">4Fe-4S</keyword>
<evidence type="ECO:0000256" key="4">
    <source>
        <dbReference type="ARBA" id="ARBA00023004"/>
    </source>
</evidence>
<name>A0A1E5UPP1_9POAL</name>
<dbReference type="InterPro" id="IPR002684">
    <property type="entry name" value="Biotin_synth/BioAB"/>
</dbReference>
<dbReference type="InterPro" id="IPR058240">
    <property type="entry name" value="rSAM_sf"/>
</dbReference>
<dbReference type="SFLD" id="SFLDS00029">
    <property type="entry name" value="Radical_SAM"/>
    <property type="match status" value="1"/>
</dbReference>
<evidence type="ECO:0000256" key="3">
    <source>
        <dbReference type="ARBA" id="ARBA00022723"/>
    </source>
</evidence>
<evidence type="ECO:0000256" key="2">
    <source>
        <dbReference type="ARBA" id="ARBA00022691"/>
    </source>
</evidence>
<dbReference type="GO" id="GO:0046872">
    <property type="term" value="F:metal ion binding"/>
    <property type="evidence" value="ECO:0007669"/>
    <property type="project" value="UniProtKB-KW"/>
</dbReference>
<keyword evidence="4" id="KW-0408">Iron</keyword>